<reference evidence="1" key="1">
    <citation type="submission" date="2014-11" db="EMBL/GenBank/DDBJ databases">
        <authorList>
            <person name="Amaro Gonzalez C."/>
        </authorList>
    </citation>
    <scope>NUCLEOTIDE SEQUENCE</scope>
</reference>
<proteinExistence type="predicted"/>
<name>A0A0E9WFE7_ANGAN</name>
<dbReference type="EMBL" id="GBXM01019453">
    <property type="protein sequence ID" value="JAH89124.1"/>
    <property type="molecule type" value="Transcribed_RNA"/>
</dbReference>
<protein>
    <submittedName>
        <fullName evidence="1">Uncharacterized protein</fullName>
    </submittedName>
</protein>
<dbReference type="AlphaFoldDB" id="A0A0E9WFE7"/>
<organism evidence="1">
    <name type="scientific">Anguilla anguilla</name>
    <name type="common">European freshwater eel</name>
    <name type="synonym">Muraena anguilla</name>
    <dbReference type="NCBI Taxonomy" id="7936"/>
    <lineage>
        <taxon>Eukaryota</taxon>
        <taxon>Metazoa</taxon>
        <taxon>Chordata</taxon>
        <taxon>Craniata</taxon>
        <taxon>Vertebrata</taxon>
        <taxon>Euteleostomi</taxon>
        <taxon>Actinopterygii</taxon>
        <taxon>Neopterygii</taxon>
        <taxon>Teleostei</taxon>
        <taxon>Anguilliformes</taxon>
        <taxon>Anguillidae</taxon>
        <taxon>Anguilla</taxon>
    </lineage>
</organism>
<sequence>MVEKALPKCPLEWRKREGVPYWLPFTWEKIIECPFMQ</sequence>
<evidence type="ECO:0000313" key="1">
    <source>
        <dbReference type="EMBL" id="JAH89124.1"/>
    </source>
</evidence>
<reference evidence="1" key="2">
    <citation type="journal article" date="2015" name="Fish Shellfish Immunol.">
        <title>Early steps in the European eel (Anguilla anguilla)-Vibrio vulnificus interaction in the gills: Role of the RtxA13 toxin.</title>
        <authorList>
            <person name="Callol A."/>
            <person name="Pajuelo D."/>
            <person name="Ebbesson L."/>
            <person name="Teles M."/>
            <person name="MacKenzie S."/>
            <person name="Amaro C."/>
        </authorList>
    </citation>
    <scope>NUCLEOTIDE SEQUENCE</scope>
</reference>
<accession>A0A0E9WFE7</accession>